<gene>
    <name evidence="1" type="ORF">JCM17846_31750</name>
</gene>
<dbReference type="Gene3D" id="2.130.10.10">
    <property type="entry name" value="YVTN repeat-like/Quinoprotein amine dehydrogenase"/>
    <property type="match status" value="1"/>
</dbReference>
<organism evidence="1 2">
    <name type="scientific">Iodidimonas nitroreducens</name>
    <dbReference type="NCBI Taxonomy" id="1236968"/>
    <lineage>
        <taxon>Bacteria</taxon>
        <taxon>Pseudomonadati</taxon>
        <taxon>Pseudomonadota</taxon>
        <taxon>Alphaproteobacteria</taxon>
        <taxon>Iodidimonadales</taxon>
        <taxon>Iodidimonadaceae</taxon>
        <taxon>Iodidimonas</taxon>
    </lineage>
</organism>
<sequence length="131" mass="14624">MVGSMDIATRKLRYTKPYSVEASRPYGIEEAPDGTVWIAHFGTNMISEVDPETMAVTEYKVPAEDALPRRITVLRNGDVYYGDFARSTPGLVRSGEGFVKEWAFPKGDIEAAPYLRVFPISSPICKLQTFL</sequence>
<dbReference type="SUPFAM" id="SSF101898">
    <property type="entry name" value="NHL repeat"/>
    <property type="match status" value="1"/>
</dbReference>
<evidence type="ECO:0000313" key="2">
    <source>
        <dbReference type="Proteomes" id="UP000324996"/>
    </source>
</evidence>
<dbReference type="EMBL" id="BKCN01000026">
    <property type="protein sequence ID" value="GER05493.1"/>
    <property type="molecule type" value="Genomic_DNA"/>
</dbReference>
<dbReference type="InterPro" id="IPR015943">
    <property type="entry name" value="WD40/YVTN_repeat-like_dom_sf"/>
</dbReference>
<protein>
    <recommendedName>
        <fullName evidence="3">SMP-30/Gluconolactonase/LRE-like region domain-containing protein</fullName>
    </recommendedName>
</protein>
<name>A0A5A7NAS0_9PROT</name>
<accession>A0A5A7NAS0</accession>
<evidence type="ECO:0000313" key="1">
    <source>
        <dbReference type="EMBL" id="GER05493.1"/>
    </source>
</evidence>
<dbReference type="Proteomes" id="UP000324996">
    <property type="component" value="Unassembled WGS sequence"/>
</dbReference>
<comment type="caution">
    <text evidence="1">The sequence shown here is derived from an EMBL/GenBank/DDBJ whole genome shotgun (WGS) entry which is preliminary data.</text>
</comment>
<dbReference type="AlphaFoldDB" id="A0A5A7NAS0"/>
<evidence type="ECO:0008006" key="3">
    <source>
        <dbReference type="Google" id="ProtNLM"/>
    </source>
</evidence>
<keyword evidence="2" id="KW-1185">Reference proteome</keyword>
<proteinExistence type="predicted"/>
<reference evidence="1 2" key="1">
    <citation type="submission" date="2019-09" db="EMBL/GenBank/DDBJ databases">
        <title>NBRP : Genome information of microbial organism related human and environment.</title>
        <authorList>
            <person name="Hattori M."/>
            <person name="Oshima K."/>
            <person name="Inaba H."/>
            <person name="Suda W."/>
            <person name="Sakamoto M."/>
            <person name="Iino T."/>
            <person name="Kitahara M."/>
            <person name="Oshida Y."/>
            <person name="Iida T."/>
            <person name="Kudo T."/>
            <person name="Itoh T."/>
            <person name="Ohkuma M."/>
        </authorList>
    </citation>
    <scope>NUCLEOTIDE SEQUENCE [LARGE SCALE GENOMIC DNA]</scope>
    <source>
        <strain evidence="1 2">Q-1</strain>
    </source>
</reference>